<evidence type="ECO:0000313" key="3">
    <source>
        <dbReference type="Proteomes" id="UP000324222"/>
    </source>
</evidence>
<evidence type="ECO:0000313" key="2">
    <source>
        <dbReference type="EMBL" id="MPC33090.1"/>
    </source>
</evidence>
<dbReference type="EMBL" id="VSRR010002758">
    <property type="protein sequence ID" value="MPC33090.1"/>
    <property type="molecule type" value="Genomic_DNA"/>
</dbReference>
<dbReference type="AlphaFoldDB" id="A0A5B7EFD9"/>
<gene>
    <name evidence="2" type="ORF">E2C01_026432</name>
</gene>
<name>A0A5B7EFD9_PORTR</name>
<sequence length="66" mass="7392">MKAEEGVEVNHHRKGIEEGRGKRREEKGDFGLSLLPGLEQRRQGSAGPLLHHGALNGTFVLRHRNQ</sequence>
<proteinExistence type="predicted"/>
<accession>A0A5B7EFD9</accession>
<feature type="region of interest" description="Disordered" evidence="1">
    <location>
        <begin position="1"/>
        <end position="28"/>
    </location>
</feature>
<keyword evidence="3" id="KW-1185">Reference proteome</keyword>
<protein>
    <submittedName>
        <fullName evidence="2">Uncharacterized protein</fullName>
    </submittedName>
</protein>
<comment type="caution">
    <text evidence="2">The sequence shown here is derived from an EMBL/GenBank/DDBJ whole genome shotgun (WGS) entry which is preliminary data.</text>
</comment>
<evidence type="ECO:0000256" key="1">
    <source>
        <dbReference type="SAM" id="MobiDB-lite"/>
    </source>
</evidence>
<reference evidence="2 3" key="1">
    <citation type="submission" date="2019-05" db="EMBL/GenBank/DDBJ databases">
        <title>Another draft genome of Portunus trituberculatus and its Hox gene families provides insights of decapod evolution.</title>
        <authorList>
            <person name="Jeong J.-H."/>
            <person name="Song I."/>
            <person name="Kim S."/>
            <person name="Choi T."/>
            <person name="Kim D."/>
            <person name="Ryu S."/>
            <person name="Kim W."/>
        </authorList>
    </citation>
    <scope>NUCLEOTIDE SEQUENCE [LARGE SCALE GENOMIC DNA]</scope>
    <source>
        <tissue evidence="2">Muscle</tissue>
    </source>
</reference>
<organism evidence="2 3">
    <name type="scientific">Portunus trituberculatus</name>
    <name type="common">Swimming crab</name>
    <name type="synonym">Neptunus trituberculatus</name>
    <dbReference type="NCBI Taxonomy" id="210409"/>
    <lineage>
        <taxon>Eukaryota</taxon>
        <taxon>Metazoa</taxon>
        <taxon>Ecdysozoa</taxon>
        <taxon>Arthropoda</taxon>
        <taxon>Crustacea</taxon>
        <taxon>Multicrustacea</taxon>
        <taxon>Malacostraca</taxon>
        <taxon>Eumalacostraca</taxon>
        <taxon>Eucarida</taxon>
        <taxon>Decapoda</taxon>
        <taxon>Pleocyemata</taxon>
        <taxon>Brachyura</taxon>
        <taxon>Eubrachyura</taxon>
        <taxon>Portunoidea</taxon>
        <taxon>Portunidae</taxon>
        <taxon>Portuninae</taxon>
        <taxon>Portunus</taxon>
    </lineage>
</organism>
<dbReference type="Proteomes" id="UP000324222">
    <property type="component" value="Unassembled WGS sequence"/>
</dbReference>